<dbReference type="Gene3D" id="1.10.510.10">
    <property type="entry name" value="Transferase(Phosphotransferase) domain 1"/>
    <property type="match status" value="1"/>
</dbReference>
<dbReference type="PANTHER" id="PTHR37171:SF1">
    <property type="entry name" value="SERINE_THREONINE-PROTEIN KINASE YRZF-RELATED"/>
    <property type="match status" value="1"/>
</dbReference>
<dbReference type="InterPro" id="IPR000719">
    <property type="entry name" value="Prot_kinase_dom"/>
</dbReference>
<dbReference type="GO" id="GO:0005524">
    <property type="term" value="F:ATP binding"/>
    <property type="evidence" value="ECO:0007669"/>
    <property type="project" value="InterPro"/>
</dbReference>
<feature type="region of interest" description="Disordered" evidence="1">
    <location>
        <begin position="315"/>
        <end position="363"/>
    </location>
</feature>
<proteinExistence type="predicted"/>
<feature type="compositionally biased region" description="Polar residues" evidence="1">
    <location>
        <begin position="315"/>
        <end position="327"/>
    </location>
</feature>
<feature type="compositionally biased region" description="Acidic residues" evidence="1">
    <location>
        <begin position="329"/>
        <end position="338"/>
    </location>
</feature>
<feature type="domain" description="Protein kinase" evidence="2">
    <location>
        <begin position="402"/>
        <end position="567"/>
    </location>
</feature>
<sequence>MDALTTLRAEINRLDFTQEEQIRLRIYFTENVEKIIVAASFLPDFETDDGKRDYLKSLIGELTEQELLRTVVSIPKMHTIKMEITIKVSTRKIPNIPVLEWDDFLANAFYASKTTDTINRRFSRPIVTGALFVEDSVVDLFLKTMETINNQRLILLPTPERWSKRYVFRTVKGQPDAIRCGAGNIQLLNDGNASLILSAVEVKTEQLMGTLVADGTELVAAYNTALTAEDDGTTAYTRHQKIIRIVRQLFGYMVINDLKYGLLTTYIRTWFFYRQDGNEDNIYISPAVHINQSHTGDSASFLECMYYFENISTANSTAHSSSPNTCGDENNDSEDNNDDKDRDKSRKYREKDDDEYRPSSSKKSVFRRTLRVITRSQSKKGKEKLNDIEFLNSMENYKRSQFSFGDVWGNGRSGVIFMTKLHEQVGALKMVDLYKKEYLLQEILNELKMYLGPLKEIQGICIPKLLKYGVLHEAFAFILTSFAGESFANKRNITEKEKQLAIDGLREIHDKGVKHGDIRLENIIMERNELTGHSCVQWIDFAWSKVVNNVGNLKMELFELKHLLGMR</sequence>
<gene>
    <name evidence="3" type="ORF">AMORRO_LOCUS8826</name>
</gene>
<reference evidence="3" key="1">
    <citation type="submission" date="2021-06" db="EMBL/GenBank/DDBJ databases">
        <authorList>
            <person name="Kallberg Y."/>
            <person name="Tangrot J."/>
            <person name="Rosling A."/>
        </authorList>
    </citation>
    <scope>NUCLEOTIDE SEQUENCE</scope>
    <source>
        <strain evidence="3">CL551</strain>
    </source>
</reference>
<dbReference type="GO" id="GO:0004672">
    <property type="term" value="F:protein kinase activity"/>
    <property type="evidence" value="ECO:0007669"/>
    <property type="project" value="InterPro"/>
</dbReference>
<evidence type="ECO:0000259" key="2">
    <source>
        <dbReference type="PROSITE" id="PS50011"/>
    </source>
</evidence>
<dbReference type="Proteomes" id="UP000789342">
    <property type="component" value="Unassembled WGS sequence"/>
</dbReference>
<dbReference type="OrthoDB" id="10020333at2759"/>
<comment type="caution">
    <text evidence="3">The sequence shown here is derived from an EMBL/GenBank/DDBJ whole genome shotgun (WGS) entry which is preliminary data.</text>
</comment>
<dbReference type="PANTHER" id="PTHR37171">
    <property type="entry name" value="SERINE/THREONINE-PROTEIN KINASE YRZF-RELATED"/>
    <property type="match status" value="1"/>
</dbReference>
<dbReference type="PROSITE" id="PS00109">
    <property type="entry name" value="PROTEIN_KINASE_TYR"/>
    <property type="match status" value="1"/>
</dbReference>
<evidence type="ECO:0000313" key="3">
    <source>
        <dbReference type="EMBL" id="CAG8624907.1"/>
    </source>
</evidence>
<evidence type="ECO:0000256" key="1">
    <source>
        <dbReference type="SAM" id="MobiDB-lite"/>
    </source>
</evidence>
<accession>A0A9N9D2V3</accession>
<dbReference type="EMBL" id="CAJVPV010007965">
    <property type="protein sequence ID" value="CAG8624907.1"/>
    <property type="molecule type" value="Genomic_DNA"/>
</dbReference>
<dbReference type="InterPro" id="IPR011009">
    <property type="entry name" value="Kinase-like_dom_sf"/>
</dbReference>
<dbReference type="InterPro" id="IPR052396">
    <property type="entry name" value="Meiotic_Drive_Suppr_Kinase"/>
</dbReference>
<name>A0A9N9D2V3_9GLOM</name>
<dbReference type="PROSITE" id="PS50011">
    <property type="entry name" value="PROTEIN_KINASE_DOM"/>
    <property type="match status" value="1"/>
</dbReference>
<organism evidence="3 4">
    <name type="scientific">Acaulospora morrowiae</name>
    <dbReference type="NCBI Taxonomy" id="94023"/>
    <lineage>
        <taxon>Eukaryota</taxon>
        <taxon>Fungi</taxon>
        <taxon>Fungi incertae sedis</taxon>
        <taxon>Mucoromycota</taxon>
        <taxon>Glomeromycotina</taxon>
        <taxon>Glomeromycetes</taxon>
        <taxon>Diversisporales</taxon>
        <taxon>Acaulosporaceae</taxon>
        <taxon>Acaulospora</taxon>
    </lineage>
</organism>
<feature type="compositionally biased region" description="Basic and acidic residues" evidence="1">
    <location>
        <begin position="339"/>
        <end position="357"/>
    </location>
</feature>
<dbReference type="InterPro" id="IPR008266">
    <property type="entry name" value="Tyr_kinase_AS"/>
</dbReference>
<keyword evidence="4" id="KW-1185">Reference proteome</keyword>
<evidence type="ECO:0000313" key="4">
    <source>
        <dbReference type="Proteomes" id="UP000789342"/>
    </source>
</evidence>
<protein>
    <submittedName>
        <fullName evidence="3">6546_t:CDS:1</fullName>
    </submittedName>
</protein>
<dbReference type="SUPFAM" id="SSF56112">
    <property type="entry name" value="Protein kinase-like (PK-like)"/>
    <property type="match status" value="1"/>
</dbReference>
<dbReference type="AlphaFoldDB" id="A0A9N9D2V3"/>